<reference evidence="2" key="1">
    <citation type="submission" date="2023-08" db="EMBL/GenBank/DDBJ databases">
        <title>A de novo genome assembly of Solanum verrucosum Schlechtendal, a Mexican diploid species geographically isolated from the other diploid A-genome species in potato relatives.</title>
        <authorList>
            <person name="Hosaka K."/>
        </authorList>
    </citation>
    <scope>NUCLEOTIDE SEQUENCE</scope>
    <source>
        <tissue evidence="2">Young leaves</tissue>
    </source>
</reference>
<dbReference type="PANTHER" id="PTHR31639">
    <property type="entry name" value="F-BOX PROTEIN-LIKE"/>
    <property type="match status" value="1"/>
</dbReference>
<dbReference type="InterPro" id="IPR032675">
    <property type="entry name" value="LRR_dom_sf"/>
</dbReference>
<dbReference type="Gene3D" id="3.80.10.10">
    <property type="entry name" value="Ribonuclease Inhibitor"/>
    <property type="match status" value="1"/>
</dbReference>
<feature type="domain" description="FBD" evidence="1">
    <location>
        <begin position="184"/>
        <end position="252"/>
    </location>
</feature>
<accession>A0AAF0Q0G3</accession>
<dbReference type="SUPFAM" id="SSF52047">
    <property type="entry name" value="RNI-like"/>
    <property type="match status" value="1"/>
</dbReference>
<dbReference type="InterPro" id="IPR055411">
    <property type="entry name" value="LRR_FXL15/At3g58940/PEG3-like"/>
</dbReference>
<organism evidence="2 3">
    <name type="scientific">Solanum verrucosum</name>
    <dbReference type="NCBI Taxonomy" id="315347"/>
    <lineage>
        <taxon>Eukaryota</taxon>
        <taxon>Viridiplantae</taxon>
        <taxon>Streptophyta</taxon>
        <taxon>Embryophyta</taxon>
        <taxon>Tracheophyta</taxon>
        <taxon>Spermatophyta</taxon>
        <taxon>Magnoliopsida</taxon>
        <taxon>eudicotyledons</taxon>
        <taxon>Gunneridae</taxon>
        <taxon>Pentapetalae</taxon>
        <taxon>asterids</taxon>
        <taxon>lamiids</taxon>
        <taxon>Solanales</taxon>
        <taxon>Solanaceae</taxon>
        <taxon>Solanoideae</taxon>
        <taxon>Solaneae</taxon>
        <taxon>Solanum</taxon>
    </lineage>
</organism>
<dbReference type="Pfam" id="PF24758">
    <property type="entry name" value="LRR_At5g56370"/>
    <property type="match status" value="1"/>
</dbReference>
<keyword evidence="3" id="KW-1185">Reference proteome</keyword>
<dbReference type="AlphaFoldDB" id="A0AAF0Q0G3"/>
<proteinExistence type="predicted"/>
<dbReference type="SMART" id="SM00579">
    <property type="entry name" value="FBD"/>
    <property type="match status" value="1"/>
</dbReference>
<gene>
    <name evidence="2" type="ORF">MTR67_007904</name>
</gene>
<name>A0AAF0Q0G3_SOLVR</name>
<dbReference type="Proteomes" id="UP001234989">
    <property type="component" value="Chromosome 2"/>
</dbReference>
<dbReference type="EMBL" id="CP133613">
    <property type="protein sequence ID" value="WMV14519.1"/>
    <property type="molecule type" value="Genomic_DNA"/>
</dbReference>
<evidence type="ECO:0000313" key="3">
    <source>
        <dbReference type="Proteomes" id="UP001234989"/>
    </source>
</evidence>
<evidence type="ECO:0000313" key="2">
    <source>
        <dbReference type="EMBL" id="WMV14519.1"/>
    </source>
</evidence>
<dbReference type="InterPro" id="IPR006566">
    <property type="entry name" value="FBD"/>
</dbReference>
<protein>
    <recommendedName>
        <fullName evidence="1">FBD domain-containing protein</fullName>
    </recommendedName>
</protein>
<sequence>MEFLLNIQQEIMIFTGFYLDSDSYSLPQKLCSSSSLVKLNCKDCRIPEDRILNWTSLKSLTLSSMLLSEEHIEQITSNCRHLESLKLCGFCGFHCLYLTSPKCKSLELIDHIHHVYYIRCDCYFEIVAPYVQYLKISGDFNGVEIRLGDLSSLIHVDLTYRRLDDIIDKSIVKDHFTRVACANALIISSLHIEWSPFIEDDTTELTELMKCLLEHAKNLEKLIIIREDSDYSESIDSLLALPRVSNCTVVVSLESVAGVEC</sequence>
<evidence type="ECO:0000259" key="1">
    <source>
        <dbReference type="SMART" id="SM00579"/>
    </source>
</evidence>
<dbReference type="PANTHER" id="PTHR31639:SF217">
    <property type="entry name" value="F-BOX DOMAIN-CONTAINING PROTEIN"/>
    <property type="match status" value="1"/>
</dbReference>